<keyword evidence="3" id="KW-1185">Reference proteome</keyword>
<evidence type="ECO:0000313" key="3">
    <source>
        <dbReference type="Proteomes" id="UP000597877"/>
    </source>
</evidence>
<dbReference type="Proteomes" id="UP000597877">
    <property type="component" value="Unassembled WGS sequence"/>
</dbReference>
<sequence length="73" mass="8006">MSNLKEKLAKGGVTAVIVITILAVCYGLSWIVTCGIIKLITMCFGLTFKWSIATGIWLIICILRSVFNVTVKK</sequence>
<dbReference type="RefSeq" id="WP_186840288.1">
    <property type="nucleotide sequence ID" value="NZ_JACOOZ010000003.1"/>
</dbReference>
<evidence type="ECO:0000256" key="1">
    <source>
        <dbReference type="SAM" id="Phobius"/>
    </source>
</evidence>
<keyword evidence="1" id="KW-1133">Transmembrane helix</keyword>
<gene>
    <name evidence="2" type="ORF">H8S00_04770</name>
</gene>
<keyword evidence="1" id="KW-0472">Membrane</keyword>
<feature type="transmembrane region" description="Helical" evidence="1">
    <location>
        <begin position="39"/>
        <end position="63"/>
    </location>
</feature>
<dbReference type="EMBL" id="JACOOZ010000003">
    <property type="protein sequence ID" value="MBC5667298.1"/>
    <property type="molecule type" value="Genomic_DNA"/>
</dbReference>
<organism evidence="2 3">
    <name type="scientific">Eubacterium segne</name>
    <dbReference type="NCBI Taxonomy" id="2763045"/>
    <lineage>
        <taxon>Bacteria</taxon>
        <taxon>Bacillati</taxon>
        <taxon>Bacillota</taxon>
        <taxon>Clostridia</taxon>
        <taxon>Eubacteriales</taxon>
        <taxon>Eubacteriaceae</taxon>
        <taxon>Eubacterium</taxon>
    </lineage>
</organism>
<comment type="caution">
    <text evidence="2">The sequence shown here is derived from an EMBL/GenBank/DDBJ whole genome shotgun (WGS) entry which is preliminary data.</text>
</comment>
<accession>A0ABR7F137</accession>
<keyword evidence="1" id="KW-0812">Transmembrane</keyword>
<evidence type="ECO:0000313" key="2">
    <source>
        <dbReference type="EMBL" id="MBC5667298.1"/>
    </source>
</evidence>
<reference evidence="2 3" key="1">
    <citation type="submission" date="2020-08" db="EMBL/GenBank/DDBJ databases">
        <title>Genome public.</title>
        <authorList>
            <person name="Liu C."/>
            <person name="Sun Q."/>
        </authorList>
    </citation>
    <scope>NUCLEOTIDE SEQUENCE [LARGE SCALE GENOMIC DNA]</scope>
    <source>
        <strain evidence="2 3">BX4</strain>
    </source>
</reference>
<proteinExistence type="predicted"/>
<protein>
    <submittedName>
        <fullName evidence="2">Uncharacterized protein</fullName>
    </submittedName>
</protein>
<feature type="transmembrane region" description="Helical" evidence="1">
    <location>
        <begin position="12"/>
        <end position="33"/>
    </location>
</feature>
<name>A0ABR7F137_9FIRM</name>